<keyword evidence="2" id="KW-0677">Repeat</keyword>
<dbReference type="AlphaFoldDB" id="A0A0N4UZL6"/>
<keyword evidence="1" id="KW-0217">Developmental protein</keyword>
<evidence type="ECO:0000313" key="7">
    <source>
        <dbReference type="WBParaSite" id="EVEC_0000307401-mRNA-1"/>
    </source>
</evidence>
<dbReference type="GO" id="GO:0005634">
    <property type="term" value="C:nucleus"/>
    <property type="evidence" value="ECO:0007669"/>
    <property type="project" value="TreeGrafter"/>
</dbReference>
<evidence type="ECO:0000256" key="3">
    <source>
        <dbReference type="ARBA" id="ARBA00022782"/>
    </source>
</evidence>
<dbReference type="Gene3D" id="1.25.10.10">
    <property type="entry name" value="Leucine-rich Repeat Variant"/>
    <property type="match status" value="2"/>
</dbReference>
<keyword evidence="3" id="KW-0221">Differentiation</keyword>
<dbReference type="PROSITE" id="PS50303">
    <property type="entry name" value="PUM_HD"/>
    <property type="match status" value="1"/>
</dbReference>
<gene>
    <name evidence="5" type="ORF">EVEC_LOCUS2782</name>
</gene>
<dbReference type="GO" id="GO:0003730">
    <property type="term" value="F:mRNA 3'-UTR binding"/>
    <property type="evidence" value="ECO:0007669"/>
    <property type="project" value="TreeGrafter"/>
</dbReference>
<dbReference type="InterPro" id="IPR016024">
    <property type="entry name" value="ARM-type_fold"/>
</dbReference>
<dbReference type="GO" id="GO:0030154">
    <property type="term" value="P:cell differentiation"/>
    <property type="evidence" value="ECO:0007669"/>
    <property type="project" value="UniProtKB-KW"/>
</dbReference>
<dbReference type="Proteomes" id="UP000274131">
    <property type="component" value="Unassembled WGS sequence"/>
</dbReference>
<organism evidence="7">
    <name type="scientific">Enterobius vermicularis</name>
    <name type="common">Human pinworm</name>
    <dbReference type="NCBI Taxonomy" id="51028"/>
    <lineage>
        <taxon>Eukaryota</taxon>
        <taxon>Metazoa</taxon>
        <taxon>Ecdysozoa</taxon>
        <taxon>Nematoda</taxon>
        <taxon>Chromadorea</taxon>
        <taxon>Rhabditida</taxon>
        <taxon>Spirurina</taxon>
        <taxon>Oxyuridomorpha</taxon>
        <taxon>Oxyuroidea</taxon>
        <taxon>Oxyuridae</taxon>
        <taxon>Enterobius</taxon>
    </lineage>
</organism>
<dbReference type="InterPro" id="IPR011989">
    <property type="entry name" value="ARM-like"/>
</dbReference>
<evidence type="ECO:0000256" key="2">
    <source>
        <dbReference type="ARBA" id="ARBA00022737"/>
    </source>
</evidence>
<reference evidence="5 6" key="2">
    <citation type="submission" date="2018-10" db="EMBL/GenBank/DDBJ databases">
        <authorList>
            <consortium name="Pathogen Informatics"/>
        </authorList>
    </citation>
    <scope>NUCLEOTIDE SEQUENCE [LARGE SCALE GENOMIC DNA]</scope>
</reference>
<dbReference type="InterPro" id="IPR001313">
    <property type="entry name" value="Pumilio_RNA-bd_rpt"/>
</dbReference>
<dbReference type="GO" id="GO:0010608">
    <property type="term" value="P:post-transcriptional regulation of gene expression"/>
    <property type="evidence" value="ECO:0007669"/>
    <property type="project" value="TreeGrafter"/>
</dbReference>
<reference evidence="7" key="1">
    <citation type="submission" date="2017-02" db="UniProtKB">
        <authorList>
            <consortium name="WormBaseParasite"/>
        </authorList>
    </citation>
    <scope>IDENTIFICATION</scope>
</reference>
<evidence type="ECO:0000256" key="1">
    <source>
        <dbReference type="ARBA" id="ARBA00022473"/>
    </source>
</evidence>
<protein>
    <submittedName>
        <fullName evidence="7">PUM-HD domain-containing protein</fullName>
    </submittedName>
</protein>
<dbReference type="EMBL" id="UXUI01007448">
    <property type="protein sequence ID" value="VDD87639.1"/>
    <property type="molecule type" value="Genomic_DNA"/>
</dbReference>
<dbReference type="GO" id="GO:0005737">
    <property type="term" value="C:cytoplasm"/>
    <property type="evidence" value="ECO:0007669"/>
    <property type="project" value="TreeGrafter"/>
</dbReference>
<dbReference type="SUPFAM" id="SSF48371">
    <property type="entry name" value="ARM repeat"/>
    <property type="match status" value="1"/>
</dbReference>
<dbReference type="OrthoDB" id="668540at2759"/>
<dbReference type="WBParaSite" id="EVEC_0000307401-mRNA-1">
    <property type="protein sequence ID" value="EVEC_0000307401-mRNA-1"/>
    <property type="gene ID" value="EVEC_0000307401"/>
</dbReference>
<dbReference type="STRING" id="51028.A0A0N4UZL6"/>
<dbReference type="PANTHER" id="PTHR12537">
    <property type="entry name" value="RNA BINDING PROTEIN PUMILIO-RELATED"/>
    <property type="match status" value="1"/>
</dbReference>
<keyword evidence="6" id="KW-1185">Reference proteome</keyword>
<evidence type="ECO:0000313" key="6">
    <source>
        <dbReference type="Proteomes" id="UP000274131"/>
    </source>
</evidence>
<evidence type="ECO:0000313" key="5">
    <source>
        <dbReference type="EMBL" id="VDD87639.1"/>
    </source>
</evidence>
<sequence length="185" mass="21261">MKSFIKVFLQKIFKCAPFESYEFILKAFVLSSSTLETIVEDKYGCRVVQLVLQRSFCLIGSFCSTNLLSLSQEKHASHVVEKAFHSAPEPVLSTMMHEVFEGYECDRDGNDALNVLMFDQYGNYVVQTMIDVALEVKQGIRKGKVEWYNRLVERVNVQQTRLLNFSSGKRIISKLVEVKFKVVKL</sequence>
<name>A0A0N4UZL6_ENTVE</name>
<dbReference type="PANTHER" id="PTHR12537:SF112">
    <property type="entry name" value="FEM-3 MRNA-BINDING FACTOR 1-RELATED"/>
    <property type="match status" value="1"/>
</dbReference>
<accession>A0A0N4UZL6</accession>
<feature type="domain" description="PUM-HD" evidence="4">
    <location>
        <begin position="1"/>
        <end position="179"/>
    </location>
</feature>
<dbReference type="SMART" id="SM00025">
    <property type="entry name" value="Pumilio"/>
    <property type="match status" value="3"/>
</dbReference>
<proteinExistence type="predicted"/>
<dbReference type="InterPro" id="IPR033133">
    <property type="entry name" value="PUM-HD"/>
</dbReference>
<dbReference type="Pfam" id="PF00806">
    <property type="entry name" value="PUF"/>
    <property type="match status" value="3"/>
</dbReference>
<evidence type="ECO:0000259" key="4">
    <source>
        <dbReference type="PROSITE" id="PS50303"/>
    </source>
</evidence>